<keyword evidence="5" id="KW-1185">Reference proteome</keyword>
<name>A0A917ANZ4_9MICC</name>
<reference evidence="4" key="1">
    <citation type="journal article" date="2014" name="Int. J. Syst. Evol. Microbiol.">
        <title>Complete genome sequence of Corynebacterium casei LMG S-19264T (=DSM 44701T), isolated from a smear-ripened cheese.</title>
        <authorList>
            <consortium name="US DOE Joint Genome Institute (JGI-PGF)"/>
            <person name="Walter F."/>
            <person name="Albersmeier A."/>
            <person name="Kalinowski J."/>
            <person name="Ruckert C."/>
        </authorList>
    </citation>
    <scope>NUCLEOTIDE SEQUENCE</scope>
    <source>
        <strain evidence="4">CGMCC 1.15388</strain>
    </source>
</reference>
<reference evidence="4" key="2">
    <citation type="submission" date="2020-09" db="EMBL/GenBank/DDBJ databases">
        <authorList>
            <person name="Sun Q."/>
            <person name="Zhou Y."/>
        </authorList>
    </citation>
    <scope>NUCLEOTIDE SEQUENCE</scope>
    <source>
        <strain evidence="4">CGMCC 1.15388</strain>
    </source>
</reference>
<feature type="transmembrane region" description="Helical" evidence="2">
    <location>
        <begin position="55"/>
        <end position="73"/>
    </location>
</feature>
<evidence type="ECO:0000256" key="2">
    <source>
        <dbReference type="SAM" id="Phobius"/>
    </source>
</evidence>
<evidence type="ECO:0000313" key="5">
    <source>
        <dbReference type="Proteomes" id="UP000633136"/>
    </source>
</evidence>
<organism evidence="4 5">
    <name type="scientific">Nesterenkonia cremea</name>
    <dbReference type="NCBI Taxonomy" id="1882340"/>
    <lineage>
        <taxon>Bacteria</taxon>
        <taxon>Bacillati</taxon>
        <taxon>Actinomycetota</taxon>
        <taxon>Actinomycetes</taxon>
        <taxon>Micrococcales</taxon>
        <taxon>Micrococcaceae</taxon>
        <taxon>Nesterenkonia</taxon>
    </lineage>
</organism>
<keyword evidence="2" id="KW-0472">Membrane</keyword>
<comment type="caution">
    <text evidence="4">The sequence shown here is derived from an EMBL/GenBank/DDBJ whole genome shotgun (WGS) entry which is preliminary data.</text>
</comment>
<dbReference type="Pfam" id="PF14258">
    <property type="entry name" value="DUF4350"/>
    <property type="match status" value="1"/>
</dbReference>
<proteinExistence type="predicted"/>
<evidence type="ECO:0000256" key="1">
    <source>
        <dbReference type="SAM" id="MobiDB-lite"/>
    </source>
</evidence>
<dbReference type="AlphaFoldDB" id="A0A917ANZ4"/>
<evidence type="ECO:0000313" key="4">
    <source>
        <dbReference type="EMBL" id="GGE64679.1"/>
    </source>
</evidence>
<dbReference type="InterPro" id="IPR025646">
    <property type="entry name" value="DUF4350"/>
</dbReference>
<accession>A0A917ANZ4</accession>
<dbReference type="EMBL" id="BMIS01000003">
    <property type="protein sequence ID" value="GGE64679.1"/>
    <property type="molecule type" value="Genomic_DNA"/>
</dbReference>
<protein>
    <recommendedName>
        <fullName evidence="3">DUF4350 domain-containing protein</fullName>
    </recommendedName>
</protein>
<keyword evidence="2" id="KW-0812">Transmembrane</keyword>
<evidence type="ECO:0000259" key="3">
    <source>
        <dbReference type="Pfam" id="PF14258"/>
    </source>
</evidence>
<dbReference type="Proteomes" id="UP000633136">
    <property type="component" value="Unassembled WGS sequence"/>
</dbReference>
<feature type="transmembrane region" description="Helical" evidence="2">
    <location>
        <begin position="303"/>
        <end position="321"/>
    </location>
</feature>
<feature type="compositionally biased region" description="Polar residues" evidence="1">
    <location>
        <begin position="1"/>
        <end position="12"/>
    </location>
</feature>
<dbReference type="RefSeq" id="WP_188683256.1">
    <property type="nucleotide sequence ID" value="NZ_BMIS01000003.1"/>
</dbReference>
<sequence length="443" mass="47799">MTASQATDQNPAQGLAAPHAPVEDRPAPAEAAPQRRNTVSSTFSALLRTLKRWQLWLLLLVFGAIVAVTLQLLDTEDNQRYGLQNTDLDGYAALANVLEDHGVGLHRTYSGAAAADQLEETPEAAVVVMGGTMHLPSDDTVRELGEHAEDQPVIWISPDAAMLSQLGDSQAQNFPISEDPQAMTSEETLLEAGEHCEIEAALTAETMETTGEFYQTGLSEGGECFSLNPQHPDAGSALVPTPQGTLFGAPDAFTNREIVDQGHAALALQLLGQSEDLIWYTPSSADAAGDDQWLNPTDLMPGWVIPLMIWLMICGVLLMLVQGRRHGPVIAEPLPVEVLASEAAEGRGRMYQNANAVHASARALRSAALLRLARTLRLGNSPAEPVIVEAAARHTGRSVEQTRQLLDVSLINSNTDLVRFGQQLADFEDELLKRLGHAPRERN</sequence>
<feature type="region of interest" description="Disordered" evidence="1">
    <location>
        <begin position="1"/>
        <end position="38"/>
    </location>
</feature>
<feature type="domain" description="DUF4350" evidence="3">
    <location>
        <begin position="85"/>
        <end position="271"/>
    </location>
</feature>
<keyword evidence="2" id="KW-1133">Transmembrane helix</keyword>
<gene>
    <name evidence="4" type="ORF">GCM10011401_09740</name>
</gene>